<feature type="domain" description="PA14" evidence="2">
    <location>
        <begin position="335"/>
        <end position="471"/>
    </location>
</feature>
<evidence type="ECO:0000313" key="3">
    <source>
        <dbReference type="EMBL" id="BFO71845.1"/>
    </source>
</evidence>
<dbReference type="GO" id="GO:0016788">
    <property type="term" value="F:hydrolase activity, acting on ester bonds"/>
    <property type="evidence" value="ECO:0007669"/>
    <property type="project" value="TreeGrafter"/>
</dbReference>
<name>A0AB33IQD0_9BACT</name>
<protein>
    <submittedName>
        <fullName evidence="3">Metallophosphoesterase</fullName>
    </submittedName>
</protein>
<dbReference type="InterPro" id="IPR037524">
    <property type="entry name" value="PA14/GLEYA"/>
</dbReference>
<dbReference type="CDD" id="cd07383">
    <property type="entry name" value="MPP_Dcr2"/>
    <property type="match status" value="1"/>
</dbReference>
<keyword evidence="1" id="KW-0732">Signal</keyword>
<dbReference type="SUPFAM" id="SSF56988">
    <property type="entry name" value="Anthrax protective antigen"/>
    <property type="match status" value="1"/>
</dbReference>
<dbReference type="AlphaFoldDB" id="A0AB33IQD0"/>
<dbReference type="EMBL" id="AP035785">
    <property type="protein sequence ID" value="BFO71845.1"/>
    <property type="molecule type" value="Genomic_DNA"/>
</dbReference>
<dbReference type="SMART" id="SM00758">
    <property type="entry name" value="PA14"/>
    <property type="match status" value="1"/>
</dbReference>
<evidence type="ECO:0000256" key="1">
    <source>
        <dbReference type="SAM" id="SignalP"/>
    </source>
</evidence>
<proteinExistence type="predicted"/>
<evidence type="ECO:0000259" key="2">
    <source>
        <dbReference type="PROSITE" id="PS51820"/>
    </source>
</evidence>
<dbReference type="SUPFAM" id="SSF56300">
    <property type="entry name" value="Metallo-dependent phosphatases"/>
    <property type="match status" value="1"/>
</dbReference>
<dbReference type="InterPro" id="IPR011658">
    <property type="entry name" value="PA14_dom"/>
</dbReference>
<dbReference type="Pfam" id="PF07691">
    <property type="entry name" value="PA14"/>
    <property type="match status" value="1"/>
</dbReference>
<dbReference type="PANTHER" id="PTHR32440">
    <property type="entry name" value="PHOSPHATASE DCR2-RELATED-RELATED"/>
    <property type="match status" value="1"/>
</dbReference>
<accession>A0AB33IQD0</accession>
<feature type="chain" id="PRO_5044255719" evidence="1">
    <location>
        <begin position="19"/>
        <end position="475"/>
    </location>
</feature>
<dbReference type="GO" id="GO:0005737">
    <property type="term" value="C:cytoplasm"/>
    <property type="evidence" value="ECO:0007669"/>
    <property type="project" value="TreeGrafter"/>
</dbReference>
<feature type="signal peptide" evidence="1">
    <location>
        <begin position="1"/>
        <end position="18"/>
    </location>
</feature>
<dbReference type="InterPro" id="IPR029052">
    <property type="entry name" value="Metallo-depent_PP-like"/>
</dbReference>
<dbReference type="PROSITE" id="PS51820">
    <property type="entry name" value="PA14"/>
    <property type="match status" value="1"/>
</dbReference>
<organism evidence="3">
    <name type="scientific">Prevotella sp. GTC17253</name>
    <dbReference type="NCBI Taxonomy" id="3236793"/>
    <lineage>
        <taxon>Bacteria</taxon>
        <taxon>Pseudomonadati</taxon>
        <taxon>Bacteroidota</taxon>
        <taxon>Bacteroidia</taxon>
        <taxon>Bacteroidales</taxon>
        <taxon>Prevotellaceae</taxon>
        <taxon>Prevotella</taxon>
    </lineage>
</organism>
<gene>
    <name evidence="3" type="ORF">GTC17253_18110</name>
</gene>
<dbReference type="Gene3D" id="3.90.182.10">
    <property type="entry name" value="Toxin - Anthrax Protective Antigen,domain 1"/>
    <property type="match status" value="1"/>
</dbReference>
<reference evidence="3" key="1">
    <citation type="submission" date="2024-07" db="EMBL/GenBank/DDBJ databases">
        <title>Complete genome sequence of Prevotella sp. YM-2024 GTC17253.</title>
        <authorList>
            <person name="Hayashi M."/>
            <person name="Muto Y."/>
            <person name="Tanaka K."/>
            <person name="Niwa H."/>
        </authorList>
    </citation>
    <scope>NUCLEOTIDE SEQUENCE</scope>
    <source>
        <strain evidence="3">GTC17253</strain>
    </source>
</reference>
<dbReference type="Pfam" id="PF00149">
    <property type="entry name" value="Metallophos"/>
    <property type="match status" value="1"/>
</dbReference>
<sequence>MLRKLVFILLFFATAVHAQQRLAFHDGTFKIAQFTDIHWDESSPNCPKTIAAIDAVIAAEKPDMAMLTGDVVTEKPGVQGWKSVIAVFERVRLPFVVMMGNHDAEVMAKDSIYNMLLASPYYVGKRGDADVFGYGNCVIPVHGRQGVEALLYCLDSNDYQPVKEFGHYDWIHFDQIKWYREQSQRFAREHVGNPLPALAFFHIPLVEYKDMIAAGTYLGHYEDEGVASAKLNSGMFNAFAEQGDVMGVFTGHDHGNDLIDTYSTIALAYGRVSGLDAYGKLPRGGRIIQLYEGKRKFDTWISVAGKRENTFYYPSAITSRDESTLQFLPGKNIKPRRQGVAYTYYEGRCKKIAQIAGMKKVKTGTLTNFSIAPARTPDHFAFEYRAFIKIDKRGVYKFYTYSDDGSQLFIDGRLVVDNDGGHSARRAEGKVALETGYHEIRIPYFEDYMGQTLEVGYASRDIEETLIPDSALFVE</sequence>
<dbReference type="InterPro" id="IPR004843">
    <property type="entry name" value="Calcineurin-like_PHP"/>
</dbReference>
<dbReference type="Gene3D" id="3.60.21.10">
    <property type="match status" value="1"/>
</dbReference>
<dbReference type="PANTHER" id="PTHR32440:SF11">
    <property type="entry name" value="METALLOPHOSPHOESTERASE DOMAIN-CONTAINING PROTEIN"/>
    <property type="match status" value="1"/>
</dbReference>